<comment type="caution">
    <text evidence="2">The sequence shown here is derived from an EMBL/GenBank/DDBJ whole genome shotgun (WGS) entry which is preliminary data.</text>
</comment>
<feature type="region of interest" description="Disordered" evidence="1">
    <location>
        <begin position="43"/>
        <end position="65"/>
    </location>
</feature>
<organism evidence="2 3">
    <name type="scientific">Ridgeia piscesae</name>
    <name type="common">Tubeworm</name>
    <dbReference type="NCBI Taxonomy" id="27915"/>
    <lineage>
        <taxon>Eukaryota</taxon>
        <taxon>Metazoa</taxon>
        <taxon>Spiralia</taxon>
        <taxon>Lophotrochozoa</taxon>
        <taxon>Annelida</taxon>
        <taxon>Polychaeta</taxon>
        <taxon>Sedentaria</taxon>
        <taxon>Canalipalpata</taxon>
        <taxon>Sabellida</taxon>
        <taxon>Siboglinidae</taxon>
        <taxon>Ridgeia</taxon>
    </lineage>
</organism>
<evidence type="ECO:0000313" key="2">
    <source>
        <dbReference type="EMBL" id="KAK2186773.1"/>
    </source>
</evidence>
<dbReference type="EMBL" id="JAODUO010000189">
    <property type="protein sequence ID" value="KAK2186773.1"/>
    <property type="molecule type" value="Genomic_DNA"/>
</dbReference>
<sequence length="65" mass="7161">MHCRMDKLRQRLHLSHAKAACALGSSLDAMVRESMYVVWPVAEFPDEGPGGTGESSRVDGDDDDR</sequence>
<proteinExistence type="predicted"/>
<evidence type="ECO:0000256" key="1">
    <source>
        <dbReference type="SAM" id="MobiDB-lite"/>
    </source>
</evidence>
<keyword evidence="3" id="KW-1185">Reference proteome</keyword>
<protein>
    <submittedName>
        <fullName evidence="2">Uncharacterized protein</fullName>
    </submittedName>
</protein>
<gene>
    <name evidence="2" type="ORF">NP493_189g01015</name>
</gene>
<reference evidence="2" key="1">
    <citation type="journal article" date="2023" name="Mol. Biol. Evol.">
        <title>Third-Generation Sequencing Reveals the Adaptive Role of the Epigenome in Three Deep-Sea Polychaetes.</title>
        <authorList>
            <person name="Perez M."/>
            <person name="Aroh O."/>
            <person name="Sun Y."/>
            <person name="Lan Y."/>
            <person name="Juniper S.K."/>
            <person name="Young C.R."/>
            <person name="Angers B."/>
            <person name="Qian P.Y."/>
        </authorList>
    </citation>
    <scope>NUCLEOTIDE SEQUENCE</scope>
    <source>
        <strain evidence="2">R07B-5</strain>
    </source>
</reference>
<name>A0AAD9P265_RIDPI</name>
<dbReference type="Proteomes" id="UP001209878">
    <property type="component" value="Unassembled WGS sequence"/>
</dbReference>
<accession>A0AAD9P265</accession>
<dbReference type="AlphaFoldDB" id="A0AAD9P265"/>
<evidence type="ECO:0000313" key="3">
    <source>
        <dbReference type="Proteomes" id="UP001209878"/>
    </source>
</evidence>